<name>A0A7W6FT58_9HYPH</name>
<dbReference type="Proteomes" id="UP000531216">
    <property type="component" value="Unassembled WGS sequence"/>
</dbReference>
<feature type="region of interest" description="Disordered" evidence="1">
    <location>
        <begin position="1"/>
        <end position="33"/>
    </location>
</feature>
<evidence type="ECO:0000256" key="1">
    <source>
        <dbReference type="SAM" id="MobiDB-lite"/>
    </source>
</evidence>
<keyword evidence="3" id="KW-1185">Reference proteome</keyword>
<gene>
    <name evidence="2" type="ORF">GGR05_000491</name>
</gene>
<organism evidence="2 3">
    <name type="scientific">Aureimonas phyllosphaerae</name>
    <dbReference type="NCBI Taxonomy" id="1166078"/>
    <lineage>
        <taxon>Bacteria</taxon>
        <taxon>Pseudomonadati</taxon>
        <taxon>Pseudomonadota</taxon>
        <taxon>Alphaproteobacteria</taxon>
        <taxon>Hyphomicrobiales</taxon>
        <taxon>Aurantimonadaceae</taxon>
        <taxon>Aureimonas</taxon>
    </lineage>
</organism>
<evidence type="ECO:0000313" key="2">
    <source>
        <dbReference type="EMBL" id="MBB3934380.1"/>
    </source>
</evidence>
<evidence type="ECO:0000313" key="3">
    <source>
        <dbReference type="Proteomes" id="UP000531216"/>
    </source>
</evidence>
<protein>
    <submittedName>
        <fullName evidence="2">Uncharacterized protein</fullName>
    </submittedName>
</protein>
<dbReference type="EMBL" id="JACIDO010000001">
    <property type="protein sequence ID" value="MBB3934380.1"/>
    <property type="molecule type" value="Genomic_DNA"/>
</dbReference>
<accession>A0A7W6FT58</accession>
<dbReference type="AlphaFoldDB" id="A0A7W6FT58"/>
<sequence length="68" mass="7557">MLNVRTERTGSFPTQIGATARRPGADRARPSSRFAHGTARPMYLESEPTIHMISRRGSMFEASAPQRP</sequence>
<dbReference type="RefSeq" id="WP_055888443.1">
    <property type="nucleotide sequence ID" value="NZ_CP181348.1"/>
</dbReference>
<comment type="caution">
    <text evidence="2">The sequence shown here is derived from an EMBL/GenBank/DDBJ whole genome shotgun (WGS) entry which is preliminary data.</text>
</comment>
<dbReference type="OrthoDB" id="7907278at2"/>
<proteinExistence type="predicted"/>
<reference evidence="2 3" key="1">
    <citation type="submission" date="2020-08" db="EMBL/GenBank/DDBJ databases">
        <title>Genomic Encyclopedia of Type Strains, Phase IV (KMG-IV): sequencing the most valuable type-strain genomes for metagenomic binning, comparative biology and taxonomic classification.</title>
        <authorList>
            <person name="Goeker M."/>
        </authorList>
    </citation>
    <scope>NUCLEOTIDE SEQUENCE [LARGE SCALE GENOMIC DNA]</scope>
    <source>
        <strain evidence="2 3">DSM 25024</strain>
    </source>
</reference>